<feature type="domain" description="CTCK" evidence="13">
    <location>
        <begin position="255"/>
        <end position="322"/>
    </location>
</feature>
<dbReference type="EMBL" id="VCAZ01000034">
    <property type="protein sequence ID" value="TSL61254.1"/>
    <property type="molecule type" value="Genomic_DNA"/>
</dbReference>
<dbReference type="GO" id="GO:0007155">
    <property type="term" value="P:cell adhesion"/>
    <property type="evidence" value="ECO:0007669"/>
    <property type="project" value="TreeGrafter"/>
</dbReference>
<evidence type="ECO:0000256" key="9">
    <source>
        <dbReference type="ARBA" id="ARBA00023157"/>
    </source>
</evidence>
<reference evidence="17 18" key="1">
    <citation type="journal article" date="2019" name="Genome Biol. Evol.">
        <title>Whole-Genome Sequencing of the Giant Devil Catfish, Bagarius yarrelli.</title>
        <authorList>
            <person name="Jiang W."/>
            <person name="Lv Y."/>
            <person name="Cheng L."/>
            <person name="Yang K."/>
            <person name="Chao B."/>
            <person name="Wang X."/>
            <person name="Li Y."/>
            <person name="Pan X."/>
            <person name="You X."/>
            <person name="Zhang Y."/>
            <person name="Yang J."/>
            <person name="Li J."/>
            <person name="Zhang X."/>
            <person name="Liu S."/>
            <person name="Sun C."/>
            <person name="Yang J."/>
            <person name="Shi Q."/>
        </authorList>
    </citation>
    <scope>NUCLEOTIDE SEQUENCE [LARGE SCALE GENOMIC DNA]</scope>
    <source>
        <strain evidence="17">JWS20170419001</strain>
        <tissue evidence="17">Muscle</tissue>
    </source>
</reference>
<feature type="transmembrane region" description="Helical" evidence="11">
    <location>
        <begin position="340"/>
        <end position="360"/>
    </location>
</feature>
<keyword evidence="5 11" id="KW-0812">Transmembrane</keyword>
<dbReference type="PRINTS" id="PR00237">
    <property type="entry name" value="GPCRRHODOPSN"/>
</dbReference>
<feature type="domain" description="G-protein coupled receptors family 1 profile" evidence="15">
    <location>
        <begin position="320"/>
        <end position="575"/>
    </location>
</feature>
<dbReference type="PROSITE" id="PS01208">
    <property type="entry name" value="VWFC_1"/>
    <property type="match status" value="1"/>
</dbReference>
<dbReference type="Pfam" id="PF00093">
    <property type="entry name" value="VWC"/>
    <property type="match status" value="1"/>
</dbReference>
<dbReference type="Proteomes" id="UP000319801">
    <property type="component" value="Unassembled WGS sequence"/>
</dbReference>
<dbReference type="SUPFAM" id="SSF57603">
    <property type="entry name" value="FnI-like domain"/>
    <property type="match status" value="1"/>
</dbReference>
<dbReference type="SMART" id="SM00209">
    <property type="entry name" value="TSP1"/>
    <property type="match status" value="1"/>
</dbReference>
<name>A0A556U0H3_BAGYA</name>
<dbReference type="PRINTS" id="PR01157">
    <property type="entry name" value="P2YPURNOCPTR"/>
</dbReference>
<dbReference type="OrthoDB" id="365605at2759"/>
<keyword evidence="18" id="KW-1185">Reference proteome</keyword>
<dbReference type="Gene3D" id="2.20.100.10">
    <property type="entry name" value="Thrombospondin type-1 (TSP1) repeat"/>
    <property type="match status" value="1"/>
</dbReference>
<dbReference type="PROSITE" id="PS51323">
    <property type="entry name" value="IGFBP_N_2"/>
    <property type="match status" value="1"/>
</dbReference>
<keyword evidence="4" id="KW-0964">Secreted</keyword>
<dbReference type="SMART" id="SM00214">
    <property type="entry name" value="VWC"/>
    <property type="match status" value="1"/>
</dbReference>
<dbReference type="PROSITE" id="PS50262">
    <property type="entry name" value="G_PROTEIN_RECEP_F1_2"/>
    <property type="match status" value="1"/>
</dbReference>
<evidence type="ECO:0000256" key="7">
    <source>
        <dbReference type="ARBA" id="ARBA00022989"/>
    </source>
</evidence>
<feature type="chain" id="PRO_5022081628" evidence="12">
    <location>
        <begin position="27"/>
        <end position="613"/>
    </location>
</feature>
<dbReference type="GO" id="GO:0045597">
    <property type="term" value="P:positive regulation of cell differentiation"/>
    <property type="evidence" value="ECO:0007669"/>
    <property type="project" value="TreeGrafter"/>
</dbReference>
<dbReference type="PROSITE" id="PS50184">
    <property type="entry name" value="VWFC_2"/>
    <property type="match status" value="1"/>
</dbReference>
<feature type="transmembrane region" description="Helical" evidence="11">
    <location>
        <begin position="381"/>
        <end position="400"/>
    </location>
</feature>
<dbReference type="Pfam" id="PF00001">
    <property type="entry name" value="7tm_1"/>
    <property type="match status" value="1"/>
</dbReference>
<dbReference type="GO" id="GO:0005615">
    <property type="term" value="C:extracellular space"/>
    <property type="evidence" value="ECO:0007669"/>
    <property type="project" value="TreeGrafter"/>
</dbReference>
<dbReference type="InterPro" id="IPR001007">
    <property type="entry name" value="VWF_dom"/>
</dbReference>
<keyword evidence="7 11" id="KW-1133">Transmembrane helix</keyword>
<evidence type="ECO:0000256" key="5">
    <source>
        <dbReference type="ARBA" id="ARBA00022692"/>
    </source>
</evidence>
<comment type="caution">
    <text evidence="17">The sequence shown here is derived from an EMBL/GenBank/DDBJ whole genome shotgun (WGS) entry which is preliminary data.</text>
</comment>
<dbReference type="InterPro" id="IPR017891">
    <property type="entry name" value="Insulin_GF-bd_Cys-rich_CS"/>
</dbReference>
<dbReference type="PROSITE" id="PS50092">
    <property type="entry name" value="TSP1"/>
    <property type="match status" value="1"/>
</dbReference>
<dbReference type="InterPro" id="IPR009030">
    <property type="entry name" value="Growth_fac_rcpt_cys_sf"/>
</dbReference>
<dbReference type="AlphaFoldDB" id="A0A556U0H3"/>
<protein>
    <submittedName>
        <fullName evidence="17">Connective tissue growth factor</fullName>
    </submittedName>
</protein>
<feature type="transmembrane region" description="Helical" evidence="11">
    <location>
        <begin position="420"/>
        <end position="441"/>
    </location>
</feature>
<dbReference type="PROSITE" id="PS01225">
    <property type="entry name" value="CTCK_2"/>
    <property type="match status" value="1"/>
</dbReference>
<dbReference type="InterPro" id="IPR017452">
    <property type="entry name" value="GPCR_Rhodpsn_7TM"/>
</dbReference>
<dbReference type="SUPFAM" id="SSF57184">
    <property type="entry name" value="Growth factor receptor domain"/>
    <property type="match status" value="1"/>
</dbReference>
<dbReference type="GO" id="GO:0016020">
    <property type="term" value="C:membrane"/>
    <property type="evidence" value="ECO:0007669"/>
    <property type="project" value="UniProtKB-SubCell"/>
</dbReference>
<dbReference type="Pfam" id="PF00219">
    <property type="entry name" value="IGFBP"/>
    <property type="match status" value="1"/>
</dbReference>
<evidence type="ECO:0000256" key="11">
    <source>
        <dbReference type="SAM" id="Phobius"/>
    </source>
</evidence>
<evidence type="ECO:0000256" key="2">
    <source>
        <dbReference type="ARBA" id="ARBA00004613"/>
    </source>
</evidence>
<comment type="subcellular location">
    <subcellularLocation>
        <location evidence="1">Membrane</location>
    </subcellularLocation>
    <subcellularLocation>
        <location evidence="2">Secreted</location>
    </subcellularLocation>
</comment>
<dbReference type="SMART" id="SM00121">
    <property type="entry name" value="IB"/>
    <property type="match status" value="1"/>
</dbReference>
<evidence type="ECO:0000256" key="12">
    <source>
        <dbReference type="SAM" id="SignalP"/>
    </source>
</evidence>
<dbReference type="InterPro" id="IPR036383">
    <property type="entry name" value="TSP1_rpt_sf"/>
</dbReference>
<dbReference type="GO" id="GO:0005178">
    <property type="term" value="F:integrin binding"/>
    <property type="evidence" value="ECO:0007669"/>
    <property type="project" value="TreeGrafter"/>
</dbReference>
<comment type="similarity">
    <text evidence="3">Belongs to the CCN family.</text>
</comment>
<feature type="domain" description="VWFC" evidence="14">
    <location>
        <begin position="100"/>
        <end position="166"/>
    </location>
</feature>
<keyword evidence="8 11" id="KW-0472">Membrane</keyword>
<evidence type="ECO:0000256" key="6">
    <source>
        <dbReference type="ARBA" id="ARBA00022729"/>
    </source>
</evidence>
<feature type="domain" description="IGFBP N-terminal" evidence="16">
    <location>
        <begin position="21"/>
        <end position="97"/>
    </location>
</feature>
<evidence type="ECO:0000256" key="8">
    <source>
        <dbReference type="ARBA" id="ARBA00023136"/>
    </source>
</evidence>
<evidence type="ECO:0000259" key="13">
    <source>
        <dbReference type="PROSITE" id="PS01225"/>
    </source>
</evidence>
<dbReference type="Gene3D" id="1.20.1070.10">
    <property type="entry name" value="Rhodopsin 7-helix transmembrane proteins"/>
    <property type="match status" value="1"/>
</dbReference>
<dbReference type="InterPro" id="IPR000867">
    <property type="entry name" value="IGFBP-like"/>
</dbReference>
<keyword evidence="9" id="KW-1015">Disulfide bond</keyword>
<dbReference type="Pfam" id="PF19035">
    <property type="entry name" value="TSP1_CCN"/>
    <property type="match status" value="1"/>
</dbReference>
<evidence type="ECO:0000259" key="16">
    <source>
        <dbReference type="PROSITE" id="PS51323"/>
    </source>
</evidence>
<dbReference type="PANTHER" id="PTHR11348">
    <property type="entry name" value="CONNECTIVE TISSUE GROWTH FACTOR-RELATED"/>
    <property type="match status" value="1"/>
</dbReference>
<evidence type="ECO:0000256" key="3">
    <source>
        <dbReference type="ARBA" id="ARBA00008125"/>
    </source>
</evidence>
<organism evidence="17 18">
    <name type="scientific">Bagarius yarrelli</name>
    <name type="common">Goonch</name>
    <name type="synonym">Bagrus yarrelli</name>
    <dbReference type="NCBI Taxonomy" id="175774"/>
    <lineage>
        <taxon>Eukaryota</taxon>
        <taxon>Metazoa</taxon>
        <taxon>Chordata</taxon>
        <taxon>Craniata</taxon>
        <taxon>Vertebrata</taxon>
        <taxon>Euteleostomi</taxon>
        <taxon>Actinopterygii</taxon>
        <taxon>Neopterygii</taxon>
        <taxon>Teleostei</taxon>
        <taxon>Ostariophysi</taxon>
        <taxon>Siluriformes</taxon>
        <taxon>Sisoridae</taxon>
        <taxon>Sisorinae</taxon>
        <taxon>Bagarius</taxon>
    </lineage>
</organism>
<proteinExistence type="inferred from homology"/>
<feature type="signal peptide" evidence="12">
    <location>
        <begin position="1"/>
        <end position="26"/>
    </location>
</feature>
<dbReference type="GO" id="GO:0008201">
    <property type="term" value="F:heparin binding"/>
    <property type="evidence" value="ECO:0007669"/>
    <property type="project" value="TreeGrafter"/>
</dbReference>
<evidence type="ECO:0000256" key="4">
    <source>
        <dbReference type="ARBA" id="ARBA00022525"/>
    </source>
</evidence>
<comment type="caution">
    <text evidence="10">Lacks conserved residue(s) required for the propagation of feature annotation.</text>
</comment>
<evidence type="ECO:0000259" key="14">
    <source>
        <dbReference type="PROSITE" id="PS50184"/>
    </source>
</evidence>
<dbReference type="PROSITE" id="PS00222">
    <property type="entry name" value="IGFBP_N_1"/>
    <property type="match status" value="1"/>
</dbReference>
<dbReference type="GO" id="GO:0031012">
    <property type="term" value="C:extracellular matrix"/>
    <property type="evidence" value="ECO:0007669"/>
    <property type="project" value="TreeGrafter"/>
</dbReference>
<dbReference type="SMART" id="SM00041">
    <property type="entry name" value="CT"/>
    <property type="match status" value="1"/>
</dbReference>
<feature type="transmembrane region" description="Helical" evidence="11">
    <location>
        <begin position="509"/>
        <end position="529"/>
    </location>
</feature>
<evidence type="ECO:0000256" key="10">
    <source>
        <dbReference type="PROSITE-ProRule" id="PRU00039"/>
    </source>
</evidence>
<dbReference type="InterPro" id="IPR043973">
    <property type="entry name" value="TSP1_CCN"/>
</dbReference>
<dbReference type="SUPFAM" id="SSF81321">
    <property type="entry name" value="Family A G protein-coupled receptor-like"/>
    <property type="match status" value="1"/>
</dbReference>
<dbReference type="PANTHER" id="PTHR11348:SF22">
    <property type="entry name" value="CCN FAMILY MEMBER 5"/>
    <property type="match status" value="1"/>
</dbReference>
<dbReference type="InterPro" id="IPR050941">
    <property type="entry name" value="CCN"/>
</dbReference>
<evidence type="ECO:0000313" key="18">
    <source>
        <dbReference type="Proteomes" id="UP000319801"/>
    </source>
</evidence>
<sequence length="613" mass="68816">MDKKVQNTYTLLAWTLLLYLCSQVFGQQCSKLCQCPRSVPTCPVGVALVLDGCGCCKLCARQKGETCTDILVCDKQRGLACDESASFPGDPGVCVSQEELRCELNGVSYADGEVFQPSCRTQCKCAGGGITCVPLCPEDVRLPSSDCPYPQRVQLPEKCCKEWVCETSDNTVQQDAQTAHNEVLPALPGYQGSSGVNCIYQSTEWSACSSTCGPGISTRVSNQNAACRLEQQIRLCTIRPCQALPIQRPAWPRTCQPSYKTNVPTLLFHQGCYSTQFYRPRYCGICTDGRCCMPYQTHTVKVTFQCPGGKHFRQAVMMISNCYGLKSIVRNRRKLGNINVFALNLCVADILYVLTLPFLMTYQALNHKWIFGQPFCKITRFLFNVNLYGSIGFLTCISVYRYLGVVHTLKVKGRIKVHHSIGIAALVWAMVLLHCLPDVYFDKTSQNRSKCYDTTSNDSMVKYLKYSVIQTIIGFAIPLLLLVCCYGHMAVVLATKKDIGDSTMKLKCLRLVVILALLFSICYIPFHIFRNLNLMSRISKWKYKVCKTWFSSMYIAKHVSEGLACLNSAINPLAYLLNSKDLLKKCFHYRKKSSRRSSEFLENGQSNELNRVK</sequence>
<dbReference type="InterPro" id="IPR000276">
    <property type="entry name" value="GPCR_Rhodpsn"/>
</dbReference>
<accession>A0A556U0H3</accession>
<evidence type="ECO:0000313" key="17">
    <source>
        <dbReference type="EMBL" id="TSL61254.1"/>
    </source>
</evidence>
<gene>
    <name evidence="17" type="ORF">Baya_6525</name>
</gene>
<keyword evidence="6 12" id="KW-0732">Signal</keyword>
<feature type="transmembrane region" description="Helical" evidence="11">
    <location>
        <begin position="468"/>
        <end position="489"/>
    </location>
</feature>
<evidence type="ECO:0000256" key="1">
    <source>
        <dbReference type="ARBA" id="ARBA00004370"/>
    </source>
</evidence>
<dbReference type="InterPro" id="IPR000884">
    <property type="entry name" value="TSP1_rpt"/>
</dbReference>
<dbReference type="InterPro" id="IPR006207">
    <property type="entry name" value="Cys_knot_C"/>
</dbReference>
<dbReference type="GO" id="GO:0004930">
    <property type="term" value="F:G protein-coupled receptor activity"/>
    <property type="evidence" value="ECO:0007669"/>
    <property type="project" value="InterPro"/>
</dbReference>
<evidence type="ECO:0000259" key="15">
    <source>
        <dbReference type="PROSITE" id="PS50262"/>
    </source>
</evidence>